<protein>
    <recommendedName>
        <fullName evidence="3">histidine kinase</fullName>
        <ecNumber evidence="3">2.7.13.3</ecNumber>
    </recommendedName>
</protein>
<feature type="transmembrane region" description="Helical" evidence="11">
    <location>
        <begin position="12"/>
        <end position="32"/>
    </location>
</feature>
<evidence type="ECO:0000256" key="3">
    <source>
        <dbReference type="ARBA" id="ARBA00012438"/>
    </source>
</evidence>
<organism evidence="13">
    <name type="scientific">Candidatus Electrothrix aestuarii</name>
    <dbReference type="NCBI Taxonomy" id="3062594"/>
    <lineage>
        <taxon>Bacteria</taxon>
        <taxon>Pseudomonadati</taxon>
        <taxon>Thermodesulfobacteriota</taxon>
        <taxon>Desulfobulbia</taxon>
        <taxon>Desulfobulbales</taxon>
        <taxon>Desulfobulbaceae</taxon>
        <taxon>Candidatus Electrothrix</taxon>
    </lineage>
</organism>
<dbReference type="GO" id="GO:0046983">
    <property type="term" value="F:protein dimerization activity"/>
    <property type="evidence" value="ECO:0007669"/>
    <property type="project" value="InterPro"/>
</dbReference>
<dbReference type="PANTHER" id="PTHR24421">
    <property type="entry name" value="NITRATE/NITRITE SENSOR PROTEIN NARX-RELATED"/>
    <property type="match status" value="1"/>
</dbReference>
<reference evidence="13" key="1">
    <citation type="journal article" date="2024" name="Syst. Appl. Microbiol.">
        <title>First single-strain enrichments of Electrothrix cable bacteria, description of E. aestuarii sp. nov. and E. rattekaaiensis sp. nov., and proposal of a cable bacteria taxonomy following the rules of the SeqCode.</title>
        <authorList>
            <person name="Plum-Jensen L.E."/>
            <person name="Schramm A."/>
            <person name="Marshall I.P.G."/>
        </authorList>
    </citation>
    <scope>NUCLEOTIDE SEQUENCE</scope>
    <source>
        <strain evidence="13">Rat1</strain>
    </source>
</reference>
<evidence type="ECO:0000256" key="8">
    <source>
        <dbReference type="ARBA" id="ARBA00022840"/>
    </source>
</evidence>
<dbReference type="KEGG" id="eaj:Q3M24_22225"/>
<dbReference type="Gene3D" id="3.30.565.10">
    <property type="entry name" value="Histidine kinase-like ATPase, C-terminal domain"/>
    <property type="match status" value="1"/>
</dbReference>
<dbReference type="SMART" id="SM00387">
    <property type="entry name" value="HATPase_c"/>
    <property type="match status" value="1"/>
</dbReference>
<keyword evidence="11" id="KW-0812">Transmembrane</keyword>
<dbReference type="GO" id="GO:0005524">
    <property type="term" value="F:ATP binding"/>
    <property type="evidence" value="ECO:0007669"/>
    <property type="project" value="UniProtKB-KW"/>
</dbReference>
<dbReference type="AlphaFoldDB" id="A0AAU8LVU6"/>
<evidence type="ECO:0000256" key="7">
    <source>
        <dbReference type="ARBA" id="ARBA00022777"/>
    </source>
</evidence>
<keyword evidence="9" id="KW-0902">Two-component regulatory system</keyword>
<dbReference type="InterPro" id="IPR036890">
    <property type="entry name" value="HATPase_C_sf"/>
</dbReference>
<dbReference type="InterPro" id="IPR003594">
    <property type="entry name" value="HATPase_dom"/>
</dbReference>
<keyword evidence="7" id="KW-0418">Kinase</keyword>
<keyword evidence="6" id="KW-0547">Nucleotide-binding</keyword>
<evidence type="ECO:0000256" key="11">
    <source>
        <dbReference type="SAM" id="Phobius"/>
    </source>
</evidence>
<keyword evidence="8 13" id="KW-0067">ATP-binding</keyword>
<keyword evidence="4" id="KW-0597">Phosphoprotein</keyword>
<dbReference type="Gene3D" id="1.20.5.1930">
    <property type="match status" value="1"/>
</dbReference>
<dbReference type="Pfam" id="PF07730">
    <property type="entry name" value="HisKA_3"/>
    <property type="match status" value="1"/>
</dbReference>
<dbReference type="PANTHER" id="PTHR24421:SF10">
    <property type="entry name" value="NITRATE_NITRITE SENSOR PROTEIN NARQ"/>
    <property type="match status" value="1"/>
</dbReference>
<dbReference type="Pfam" id="PF00672">
    <property type="entry name" value="HAMP"/>
    <property type="match status" value="1"/>
</dbReference>
<dbReference type="InterPro" id="IPR050482">
    <property type="entry name" value="Sensor_HK_TwoCompSys"/>
</dbReference>
<evidence type="ECO:0000259" key="12">
    <source>
        <dbReference type="PROSITE" id="PS50885"/>
    </source>
</evidence>
<dbReference type="GO" id="GO:0000155">
    <property type="term" value="F:phosphorelay sensor kinase activity"/>
    <property type="evidence" value="ECO:0007669"/>
    <property type="project" value="InterPro"/>
</dbReference>
<dbReference type="SUPFAM" id="SSF158472">
    <property type="entry name" value="HAMP domain-like"/>
    <property type="match status" value="1"/>
</dbReference>
<evidence type="ECO:0000256" key="4">
    <source>
        <dbReference type="ARBA" id="ARBA00022553"/>
    </source>
</evidence>
<keyword evidence="5" id="KW-0808">Transferase</keyword>
<feature type="domain" description="HAMP" evidence="12">
    <location>
        <begin position="205"/>
        <end position="257"/>
    </location>
</feature>
<evidence type="ECO:0000256" key="10">
    <source>
        <dbReference type="SAM" id="Coils"/>
    </source>
</evidence>
<dbReference type="SUPFAM" id="SSF55874">
    <property type="entry name" value="ATPase domain of HSP90 chaperone/DNA topoisomerase II/histidine kinase"/>
    <property type="match status" value="1"/>
</dbReference>
<sequence length="511" mass="58417">MLKIGLRKRFLLYFLPLILVILIQGGWCIWTFSTVHQHFSQLQQEATMNASAMLDLKKLLLSLEAGIRERKFDRNLIREKAKQLSAMIERHAKHKHKSLSQEEQAAHKMLHHAIFATTLSQYLLEKSEQAWPTKEEELVQISEAIREELAHLENAIDRHLHLHMLQIDRTEVFVHQQYRHTLAVVALTGVAVILLTLIVVFLMMRSVLEPVKILQEGTRQIGMGNLDHQVRIDSGDEFEFLAREFGNMAEQLAGYHNAFDLKVQERTEELLHANAELKRAEEQVHNLSQKLLTVQETERQQISLYLHDNVAQNLSSLKITGESLLQDAAEGHPPRQDEIADWARLLNHCIKTVRELSYNLRPPGLEQIGLTSAIADYCRDFSKQTDIVVQFSKAGVDTLDFPFDDAINIYRLVQEGLNNIEKHAGASKVDIRLIASHPNIILRIEDNGCGFDPEQGVRKALENKRFGLLGMEERVRMMQGTFKIRSVPEQGTKIIVEFPGPATEEAEVRLT</sequence>
<evidence type="ECO:0000256" key="5">
    <source>
        <dbReference type="ARBA" id="ARBA00022679"/>
    </source>
</evidence>
<dbReference type="EC" id="2.7.13.3" evidence="3"/>
<proteinExistence type="predicted"/>
<comment type="catalytic activity">
    <reaction evidence="1">
        <text>ATP + protein L-histidine = ADP + protein N-phospho-L-histidine.</text>
        <dbReference type="EC" id="2.7.13.3"/>
    </reaction>
</comment>
<feature type="coiled-coil region" evidence="10">
    <location>
        <begin position="263"/>
        <end position="297"/>
    </location>
</feature>
<name>A0AAU8LVU6_9BACT</name>
<keyword evidence="11" id="KW-0472">Membrane</keyword>
<dbReference type="InterPro" id="IPR003660">
    <property type="entry name" value="HAMP_dom"/>
</dbReference>
<evidence type="ECO:0000256" key="9">
    <source>
        <dbReference type="ARBA" id="ARBA00023012"/>
    </source>
</evidence>
<keyword evidence="10" id="KW-0175">Coiled coil</keyword>
<reference evidence="13" key="2">
    <citation type="submission" date="2024-06" db="EMBL/GenBank/DDBJ databases">
        <authorList>
            <person name="Plum-Jensen L.E."/>
            <person name="Schramm A."/>
            <person name="Marshall I.P.G."/>
        </authorList>
    </citation>
    <scope>NUCLEOTIDE SEQUENCE</scope>
    <source>
        <strain evidence="13">Rat1</strain>
    </source>
</reference>
<dbReference type="CDD" id="cd16917">
    <property type="entry name" value="HATPase_UhpB-NarQ-NarX-like"/>
    <property type="match status" value="1"/>
</dbReference>
<dbReference type="InterPro" id="IPR011712">
    <property type="entry name" value="Sig_transdc_His_kin_sub3_dim/P"/>
</dbReference>
<dbReference type="SMART" id="SM00304">
    <property type="entry name" value="HAMP"/>
    <property type="match status" value="1"/>
</dbReference>
<dbReference type="PROSITE" id="PS50885">
    <property type="entry name" value="HAMP"/>
    <property type="match status" value="1"/>
</dbReference>
<evidence type="ECO:0000256" key="2">
    <source>
        <dbReference type="ARBA" id="ARBA00004370"/>
    </source>
</evidence>
<gene>
    <name evidence="13" type="ORF">Q3M24_22225</name>
</gene>
<evidence type="ECO:0000256" key="1">
    <source>
        <dbReference type="ARBA" id="ARBA00000085"/>
    </source>
</evidence>
<dbReference type="EMBL" id="CP159373">
    <property type="protein sequence ID" value="XCN72960.1"/>
    <property type="molecule type" value="Genomic_DNA"/>
</dbReference>
<keyword evidence="11" id="KW-1133">Transmembrane helix</keyword>
<comment type="subcellular location">
    <subcellularLocation>
        <location evidence="2">Membrane</location>
    </subcellularLocation>
</comment>
<evidence type="ECO:0000313" key="13">
    <source>
        <dbReference type="EMBL" id="XCN72960.1"/>
    </source>
</evidence>
<evidence type="ECO:0000256" key="6">
    <source>
        <dbReference type="ARBA" id="ARBA00022741"/>
    </source>
</evidence>
<dbReference type="CDD" id="cd06225">
    <property type="entry name" value="HAMP"/>
    <property type="match status" value="1"/>
</dbReference>
<dbReference type="Pfam" id="PF02518">
    <property type="entry name" value="HATPase_c"/>
    <property type="match status" value="1"/>
</dbReference>
<dbReference type="GO" id="GO:0016020">
    <property type="term" value="C:membrane"/>
    <property type="evidence" value="ECO:0007669"/>
    <property type="project" value="UniProtKB-SubCell"/>
</dbReference>
<accession>A0AAU8LVU6</accession>
<feature type="transmembrane region" description="Helical" evidence="11">
    <location>
        <begin position="182"/>
        <end position="204"/>
    </location>
</feature>
<dbReference type="Gene3D" id="6.10.340.10">
    <property type="match status" value="1"/>
</dbReference>